<dbReference type="Pfam" id="PF21889">
    <property type="entry name" value="TPR1-like_2nd"/>
    <property type="match status" value="1"/>
</dbReference>
<dbReference type="PRINTS" id="PR00320">
    <property type="entry name" value="GPROTEINBRPT"/>
</dbReference>
<dbReference type="InterPro" id="IPR036322">
    <property type="entry name" value="WD40_repeat_dom_sf"/>
</dbReference>
<evidence type="ECO:0000256" key="3">
    <source>
        <dbReference type="ARBA" id="ARBA00022664"/>
    </source>
</evidence>
<feature type="repeat" description="WD" evidence="8">
    <location>
        <begin position="492"/>
        <end position="522"/>
    </location>
</feature>
<dbReference type="SMART" id="SM00668">
    <property type="entry name" value="CTLH"/>
    <property type="match status" value="1"/>
</dbReference>
<dbReference type="InterPro" id="IPR015943">
    <property type="entry name" value="WD40/YVTN_repeat-like_dom_sf"/>
</dbReference>
<evidence type="ECO:0000256" key="5">
    <source>
        <dbReference type="ARBA" id="ARBA00023187"/>
    </source>
</evidence>
<evidence type="ECO:0000259" key="9">
    <source>
        <dbReference type="PROSITE" id="PS50897"/>
    </source>
</evidence>
<keyword evidence="2 8" id="KW-0853">WD repeat</keyword>
<evidence type="ECO:0000256" key="2">
    <source>
        <dbReference type="ARBA" id="ARBA00022574"/>
    </source>
</evidence>
<keyword evidence="4" id="KW-0677">Repeat</keyword>
<dbReference type="PROSITE" id="PS50896">
    <property type="entry name" value="LISH"/>
    <property type="match status" value="1"/>
</dbReference>
<dbReference type="InterPro" id="IPR019775">
    <property type="entry name" value="WD40_repeat_CS"/>
</dbReference>
<evidence type="ECO:0000256" key="4">
    <source>
        <dbReference type="ARBA" id="ARBA00022737"/>
    </source>
</evidence>
<dbReference type="CDD" id="cd00200">
    <property type="entry name" value="WD40"/>
    <property type="match status" value="1"/>
</dbReference>
<keyword evidence="5" id="KW-0508">mRNA splicing</keyword>
<dbReference type="GO" id="GO:0000398">
    <property type="term" value="P:mRNA splicing, via spliceosome"/>
    <property type="evidence" value="ECO:0007669"/>
    <property type="project" value="InterPro"/>
</dbReference>
<feature type="domain" description="CTLH" evidence="9">
    <location>
        <begin position="78"/>
        <end position="132"/>
    </location>
</feature>
<feature type="repeat" description="WD" evidence="8">
    <location>
        <begin position="298"/>
        <end position="339"/>
    </location>
</feature>
<dbReference type="PROSITE" id="PS50294">
    <property type="entry name" value="WD_REPEATS_REGION"/>
    <property type="match status" value="4"/>
</dbReference>
<comment type="subcellular location">
    <subcellularLocation>
        <location evidence="1">Nucleus speckle</location>
    </subcellularLocation>
</comment>
<evidence type="ECO:0000256" key="6">
    <source>
        <dbReference type="ARBA" id="ARBA00025801"/>
    </source>
</evidence>
<sequence>MLTTKQLQLDHSLSNIVQVDLRQKRITPNLETFDPEDARIKRDIVRLLIQFLRDEGYVSSMLTLQDEANVKISEGIQKMNRIRQIQTAISCGEWSEVEAICSKFPFHLHKALLYATFKQNFLELIDRQEYQKAFTFLMKYLKPYESSADPDEFSDLCYLLTCRSVQEATSFKDWLGVTASRERLASQFEAIIQNDVDAIRGCEDVPSGRLIELLQQAVAYQIEFSRYHPKLKTPVSSLLFDHCNFILPNVVHRTYTGHSNNVKGAEFVGQESLEIVSGSSDNTVKLWDTEHGACIKTWTGHISRIWDVSSNNMGNMVASCSADATVKIWDTKVSDETAPDSNAPSRDCIRTLLGHEGDVYSVKFHPSNQHIITGGYDHTAKLFDIETGSNVVTFRDHQASIASVVFNPHGNLVVSGSKDNTIKFWDIVSGVCIKTYSLLLGEVTSVQLNAAGTQLLSCSKDNSNRIWDVRIGRPFQRLKGHQNTSKNFVRAAFGPSQALVIGGSDDGKVYIWDVESGELVQRLSGHKGAVFSARWSRQQSLLLRLVEFIMQEWLRCKIPPIAVHKIVLSRHGYSIQINHTFFEN</sequence>
<dbReference type="PROSITE" id="PS50897">
    <property type="entry name" value="CTLH"/>
    <property type="match status" value="1"/>
</dbReference>
<proteinExistence type="inferred from homology"/>
<feature type="repeat" description="WD" evidence="8">
    <location>
        <begin position="394"/>
        <end position="435"/>
    </location>
</feature>
<dbReference type="PROSITE" id="PS50082">
    <property type="entry name" value="WD_REPEATS_2"/>
    <property type="match status" value="6"/>
</dbReference>
<evidence type="ECO:0000256" key="1">
    <source>
        <dbReference type="ARBA" id="ARBA00004324"/>
    </source>
</evidence>
<feature type="repeat" description="WD" evidence="8">
    <location>
        <begin position="352"/>
        <end position="393"/>
    </location>
</feature>
<dbReference type="InterPro" id="IPR001680">
    <property type="entry name" value="WD40_rpt"/>
</dbReference>
<dbReference type="Pfam" id="PF00400">
    <property type="entry name" value="WD40"/>
    <property type="match status" value="6"/>
</dbReference>
<accession>A0A0H5QHB3</accession>
<keyword evidence="3" id="KW-0507">mRNA processing</keyword>
<organism evidence="10">
    <name type="scientific">Spongospora subterranea</name>
    <dbReference type="NCBI Taxonomy" id="70186"/>
    <lineage>
        <taxon>Eukaryota</taxon>
        <taxon>Sar</taxon>
        <taxon>Rhizaria</taxon>
        <taxon>Endomyxa</taxon>
        <taxon>Phytomyxea</taxon>
        <taxon>Plasmodiophorida</taxon>
        <taxon>Plasmodiophoridae</taxon>
        <taxon>Spongospora</taxon>
    </lineage>
</organism>
<dbReference type="SMART" id="SM00320">
    <property type="entry name" value="WD40"/>
    <property type="match status" value="7"/>
</dbReference>
<name>A0A0H5QHB3_9EUKA</name>
<feature type="repeat" description="WD" evidence="8">
    <location>
        <begin position="255"/>
        <end position="297"/>
    </location>
</feature>
<dbReference type="InterPro" id="IPR006595">
    <property type="entry name" value="CTLH_C"/>
</dbReference>
<dbReference type="InterPro" id="IPR054080">
    <property type="entry name" value="TPR1-like_2nd"/>
</dbReference>
<dbReference type="InterPro" id="IPR020472">
    <property type="entry name" value="WD40_PAC1"/>
</dbReference>
<evidence type="ECO:0000256" key="7">
    <source>
        <dbReference type="ARBA" id="ARBA00026184"/>
    </source>
</evidence>
<dbReference type="InterPro" id="IPR006594">
    <property type="entry name" value="LisH"/>
</dbReference>
<evidence type="ECO:0000313" key="10">
    <source>
        <dbReference type="EMBL" id="CRZ00731.1"/>
    </source>
</evidence>
<dbReference type="InterPro" id="IPR045184">
    <property type="entry name" value="SMU1"/>
</dbReference>
<dbReference type="Gene3D" id="2.130.10.10">
    <property type="entry name" value="YVTN repeat-like/Quinoprotein amine dehydrogenase"/>
    <property type="match status" value="3"/>
</dbReference>
<dbReference type="GO" id="GO:0016607">
    <property type="term" value="C:nuclear speck"/>
    <property type="evidence" value="ECO:0007669"/>
    <property type="project" value="UniProtKB-SubCell"/>
</dbReference>
<dbReference type="PANTHER" id="PTHR22848">
    <property type="entry name" value="WD40 REPEAT PROTEIN"/>
    <property type="match status" value="1"/>
</dbReference>
<reference evidence="10" key="1">
    <citation type="submission" date="2015-04" db="EMBL/GenBank/DDBJ databases">
        <title>The genome sequence of the plant pathogenic Rhizarian Plasmodiophora brassicae reveals insights in its biotrophic life cycle and the origin of chitin synthesis.</title>
        <authorList>
            <person name="Schwelm A."/>
            <person name="Fogelqvist J."/>
            <person name="Knaust A."/>
            <person name="Julke S."/>
            <person name="Lilja T."/>
            <person name="Dhandapani V."/>
            <person name="Bonilla-Rosso G."/>
            <person name="Karlsson M."/>
            <person name="Shevchenko A."/>
            <person name="Choi S.R."/>
            <person name="Kim H.G."/>
            <person name="Park J.Y."/>
            <person name="Lim Y.P."/>
            <person name="Ludwig-Muller J."/>
            <person name="Dixelius C."/>
        </authorList>
    </citation>
    <scope>NUCLEOTIDE SEQUENCE</scope>
    <source>
        <tissue evidence="10">Potato root galls</tissue>
    </source>
</reference>
<dbReference type="SUPFAM" id="SSF50978">
    <property type="entry name" value="WD40 repeat-like"/>
    <property type="match status" value="1"/>
</dbReference>
<dbReference type="AlphaFoldDB" id="A0A0H5QHB3"/>
<evidence type="ECO:0000256" key="8">
    <source>
        <dbReference type="PROSITE-ProRule" id="PRU00221"/>
    </source>
</evidence>
<comment type="similarity">
    <text evidence="6">Belongs to the WD repeat SMU1 family.</text>
</comment>
<dbReference type="PROSITE" id="PS00678">
    <property type="entry name" value="WD_REPEATS_1"/>
    <property type="match status" value="3"/>
</dbReference>
<feature type="repeat" description="WD" evidence="8">
    <location>
        <begin position="443"/>
        <end position="477"/>
    </location>
</feature>
<protein>
    <recommendedName>
        <fullName evidence="7">WD40 repeat-containing protein SMU1</fullName>
    </recommendedName>
</protein>
<dbReference type="EMBL" id="HACM01000289">
    <property type="protein sequence ID" value="CRZ00731.1"/>
    <property type="molecule type" value="Transcribed_RNA"/>
</dbReference>